<dbReference type="GO" id="GO:0006352">
    <property type="term" value="P:DNA-templated transcription initiation"/>
    <property type="evidence" value="ECO:0007669"/>
    <property type="project" value="InterPro"/>
</dbReference>
<evidence type="ECO:0000313" key="6">
    <source>
        <dbReference type="EMBL" id="MPN03259.1"/>
    </source>
</evidence>
<reference evidence="6" key="1">
    <citation type="submission" date="2019-08" db="EMBL/GenBank/DDBJ databases">
        <authorList>
            <person name="Kucharzyk K."/>
            <person name="Murdoch R.W."/>
            <person name="Higgins S."/>
            <person name="Loffler F."/>
        </authorList>
    </citation>
    <scope>NUCLEOTIDE SEQUENCE</scope>
</reference>
<keyword evidence="3" id="KW-0238">DNA-binding</keyword>
<sequence>MMKEELIAKYEPLVKATAKRYTGRGAEYEDLVQEGYLALLILNEKCADKEWLTAFIASRLPGYVRAAAERLRGLRRKTNFADFDTVADRLIDPSEVERRLLIEILEILKKKLRPGEFILARDAMDGWTQSDLAGKNNITQQAVCARLKKIRAKLEPVFLDRS</sequence>
<dbReference type="InterPro" id="IPR013325">
    <property type="entry name" value="RNA_pol_sigma_r2"/>
</dbReference>
<organism evidence="6">
    <name type="scientific">bioreactor metagenome</name>
    <dbReference type="NCBI Taxonomy" id="1076179"/>
    <lineage>
        <taxon>unclassified sequences</taxon>
        <taxon>metagenomes</taxon>
        <taxon>ecological metagenomes</taxon>
    </lineage>
</organism>
<dbReference type="AlphaFoldDB" id="A0A645EQ30"/>
<dbReference type="NCBIfam" id="TIGR02937">
    <property type="entry name" value="sigma70-ECF"/>
    <property type="match status" value="1"/>
</dbReference>
<gene>
    <name evidence="6" type="ORF">SDC9_150486</name>
</gene>
<dbReference type="GO" id="GO:0016987">
    <property type="term" value="F:sigma factor activity"/>
    <property type="evidence" value="ECO:0007669"/>
    <property type="project" value="UniProtKB-KW"/>
</dbReference>
<evidence type="ECO:0000256" key="3">
    <source>
        <dbReference type="ARBA" id="ARBA00023125"/>
    </source>
</evidence>
<name>A0A645EQ30_9ZZZZ</name>
<dbReference type="SUPFAM" id="SSF88946">
    <property type="entry name" value="Sigma2 domain of RNA polymerase sigma factors"/>
    <property type="match status" value="1"/>
</dbReference>
<keyword evidence="2" id="KW-0731">Sigma factor</keyword>
<proteinExistence type="predicted"/>
<evidence type="ECO:0000256" key="2">
    <source>
        <dbReference type="ARBA" id="ARBA00023082"/>
    </source>
</evidence>
<keyword evidence="4" id="KW-0804">Transcription</keyword>
<keyword evidence="1" id="KW-0805">Transcription regulation</keyword>
<comment type="caution">
    <text evidence="6">The sequence shown here is derived from an EMBL/GenBank/DDBJ whole genome shotgun (WGS) entry which is preliminary data.</text>
</comment>
<dbReference type="PANTHER" id="PTHR30385">
    <property type="entry name" value="SIGMA FACTOR F FLAGELLAR"/>
    <property type="match status" value="1"/>
</dbReference>
<evidence type="ECO:0000256" key="4">
    <source>
        <dbReference type="ARBA" id="ARBA00023163"/>
    </source>
</evidence>
<dbReference type="EMBL" id="VSSQ01049185">
    <property type="protein sequence ID" value="MPN03259.1"/>
    <property type="molecule type" value="Genomic_DNA"/>
</dbReference>
<dbReference type="Gene3D" id="1.20.120.1810">
    <property type="match status" value="1"/>
</dbReference>
<dbReference type="GO" id="GO:0003677">
    <property type="term" value="F:DNA binding"/>
    <property type="evidence" value="ECO:0007669"/>
    <property type="project" value="UniProtKB-KW"/>
</dbReference>
<protein>
    <recommendedName>
        <fullName evidence="5">RNA polymerase sigma-70 region 2 domain-containing protein</fullName>
    </recommendedName>
</protein>
<dbReference type="InterPro" id="IPR014284">
    <property type="entry name" value="RNA_pol_sigma-70_dom"/>
</dbReference>
<evidence type="ECO:0000259" key="5">
    <source>
        <dbReference type="Pfam" id="PF04542"/>
    </source>
</evidence>
<accession>A0A645EQ30</accession>
<dbReference type="InterPro" id="IPR007627">
    <property type="entry name" value="RNA_pol_sigma70_r2"/>
</dbReference>
<feature type="domain" description="RNA polymerase sigma-70 region 2" evidence="5">
    <location>
        <begin position="6"/>
        <end position="55"/>
    </location>
</feature>
<dbReference type="Pfam" id="PF04542">
    <property type="entry name" value="Sigma70_r2"/>
    <property type="match status" value="1"/>
</dbReference>
<evidence type="ECO:0000256" key="1">
    <source>
        <dbReference type="ARBA" id="ARBA00023015"/>
    </source>
</evidence>